<organism evidence="3 4">
    <name type="scientific">Phialemonium atrogriseum</name>
    <dbReference type="NCBI Taxonomy" id="1093897"/>
    <lineage>
        <taxon>Eukaryota</taxon>
        <taxon>Fungi</taxon>
        <taxon>Dikarya</taxon>
        <taxon>Ascomycota</taxon>
        <taxon>Pezizomycotina</taxon>
        <taxon>Sordariomycetes</taxon>
        <taxon>Sordariomycetidae</taxon>
        <taxon>Cephalothecales</taxon>
        <taxon>Cephalothecaceae</taxon>
        <taxon>Phialemonium</taxon>
    </lineage>
</organism>
<gene>
    <name evidence="3" type="ORF">QBC33DRAFT_172413</name>
</gene>
<feature type="compositionally biased region" description="Basic and acidic residues" evidence="1">
    <location>
        <begin position="527"/>
        <end position="563"/>
    </location>
</feature>
<name>A0AAJ0CB56_9PEZI</name>
<feature type="compositionally biased region" description="Basic residues" evidence="1">
    <location>
        <begin position="101"/>
        <end position="118"/>
    </location>
</feature>
<keyword evidence="2" id="KW-0472">Membrane</keyword>
<keyword evidence="4" id="KW-1185">Reference proteome</keyword>
<dbReference type="Proteomes" id="UP001244011">
    <property type="component" value="Unassembled WGS sequence"/>
</dbReference>
<feature type="compositionally biased region" description="Basic and acidic residues" evidence="1">
    <location>
        <begin position="501"/>
        <end position="512"/>
    </location>
</feature>
<accession>A0AAJ0CB56</accession>
<protein>
    <submittedName>
        <fullName evidence="3">Uncharacterized protein</fullName>
    </submittedName>
</protein>
<reference evidence="3" key="1">
    <citation type="submission" date="2023-06" db="EMBL/GenBank/DDBJ databases">
        <title>Genome-scale phylogeny and comparative genomics of the fungal order Sordariales.</title>
        <authorList>
            <consortium name="Lawrence Berkeley National Laboratory"/>
            <person name="Hensen N."/>
            <person name="Bonometti L."/>
            <person name="Westerberg I."/>
            <person name="Brannstrom I.O."/>
            <person name="Guillou S."/>
            <person name="Cros-Aarteil S."/>
            <person name="Calhoun S."/>
            <person name="Haridas S."/>
            <person name="Kuo A."/>
            <person name="Mondo S."/>
            <person name="Pangilinan J."/>
            <person name="Riley R."/>
            <person name="Labutti K."/>
            <person name="Andreopoulos B."/>
            <person name="Lipzen A."/>
            <person name="Chen C."/>
            <person name="Yanf M."/>
            <person name="Daum C."/>
            <person name="Ng V."/>
            <person name="Clum A."/>
            <person name="Steindorff A."/>
            <person name="Ohm R."/>
            <person name="Martin F."/>
            <person name="Silar P."/>
            <person name="Natvig D."/>
            <person name="Lalanne C."/>
            <person name="Gautier V."/>
            <person name="Ament-Velasquez S.L."/>
            <person name="Kruys A."/>
            <person name="Hutchinson M.I."/>
            <person name="Powell A.J."/>
            <person name="Barry K."/>
            <person name="Miller A.N."/>
            <person name="Grigoriev I.V."/>
            <person name="Debuchy R."/>
            <person name="Gladieux P."/>
            <person name="Thoren M.H."/>
            <person name="Johannesson H."/>
        </authorList>
    </citation>
    <scope>NUCLEOTIDE SEQUENCE</scope>
    <source>
        <strain evidence="3">8032-3</strain>
    </source>
</reference>
<dbReference type="GeneID" id="85305532"/>
<feature type="compositionally biased region" description="Basic and acidic residues" evidence="1">
    <location>
        <begin position="455"/>
        <end position="467"/>
    </location>
</feature>
<dbReference type="EMBL" id="MU838998">
    <property type="protein sequence ID" value="KAK1771994.1"/>
    <property type="molecule type" value="Genomic_DNA"/>
</dbReference>
<feature type="compositionally biased region" description="Basic and acidic residues" evidence="1">
    <location>
        <begin position="591"/>
        <end position="604"/>
    </location>
</feature>
<dbReference type="RefSeq" id="XP_060288207.1">
    <property type="nucleotide sequence ID" value="XM_060422345.1"/>
</dbReference>
<evidence type="ECO:0000256" key="2">
    <source>
        <dbReference type="SAM" id="Phobius"/>
    </source>
</evidence>
<evidence type="ECO:0000256" key="1">
    <source>
        <dbReference type="SAM" id="MobiDB-lite"/>
    </source>
</evidence>
<feature type="region of interest" description="Disordered" evidence="1">
    <location>
        <begin position="85"/>
        <end position="127"/>
    </location>
</feature>
<feature type="compositionally biased region" description="Polar residues" evidence="1">
    <location>
        <begin position="187"/>
        <end position="197"/>
    </location>
</feature>
<feature type="region of interest" description="Disordered" evidence="1">
    <location>
        <begin position="187"/>
        <end position="212"/>
    </location>
</feature>
<feature type="transmembrane region" description="Helical" evidence="2">
    <location>
        <begin position="346"/>
        <end position="367"/>
    </location>
</feature>
<dbReference type="AlphaFoldDB" id="A0AAJ0CB56"/>
<feature type="compositionally biased region" description="Basic and acidic residues" evidence="1">
    <location>
        <begin position="85"/>
        <end position="95"/>
    </location>
</feature>
<keyword evidence="2" id="KW-0812">Transmembrane</keyword>
<feature type="region of interest" description="Disordered" evidence="1">
    <location>
        <begin position="224"/>
        <end position="268"/>
    </location>
</feature>
<evidence type="ECO:0000313" key="4">
    <source>
        <dbReference type="Proteomes" id="UP001244011"/>
    </source>
</evidence>
<evidence type="ECO:0000313" key="3">
    <source>
        <dbReference type="EMBL" id="KAK1771994.1"/>
    </source>
</evidence>
<proteinExistence type="predicted"/>
<feature type="region of interest" description="Disordered" evidence="1">
    <location>
        <begin position="455"/>
        <end position="604"/>
    </location>
</feature>
<keyword evidence="2" id="KW-1133">Transmembrane helix</keyword>
<comment type="caution">
    <text evidence="3">The sequence shown here is derived from an EMBL/GenBank/DDBJ whole genome shotgun (WGS) entry which is preliminary data.</text>
</comment>
<sequence>MITETVTIINNSGKVISTGKHLVSIFKEAKAAYKDKKEALKAQRAPVPGIQRAQTFDVARAAPSRYYDYGDGDYEYDGYDRAYDSGRRRSHDGEHSVTSSHRSHRSRRSHRHRSRSRSRTALTESNLRTLSEVSATTPSVAPRAYRSPYAETAPRDMALSRPTLVHAATMPIPSPAAGCSYAPTVTDTASPVSTPRQSMLVHRPRSGTHLRSTSREIDTHLAYGSIPPDLESRTDLELSRPGPPDLTTAIPRGLAPDQLSPAAPHHEQEARTLMQRIEGFLDEAHCLQHSAGAMIAHLQARPEAAAAVALTLAELSALLGKMSPAFLGVVKGGSPAVFALLASPQFLIGAGVAVGVTVVMFGGWKIVKRIQQAKKEMENPAAFEMQPQAHPSPGDFGFAQGAAFGGGGGGGPGFDEALVIEEELSTIESWVRGIAAAGEDGPADLELISPEAERAMRERHREGRSDDIAPDDSASGVGSRTRTRPRSRSEKTSHRSHRSRRGDDAEVPERKSSKGFKRRDGEDEDRDGDRESERSGRSERSHRSSRSKRTDRTGVKAIEDGSKDSQNGLDAVLRKEKKPNMLKTLFKKKKDKEEKDRTEISVLV</sequence>